<dbReference type="EnsemblPlants" id="KRH58018">
    <property type="protein sequence ID" value="KRH58018"/>
    <property type="gene ID" value="GLYMA_05G100800"/>
</dbReference>
<reference evidence="1" key="3">
    <citation type="submission" date="2018-07" db="EMBL/GenBank/DDBJ databases">
        <title>WGS assembly of Glycine max.</title>
        <authorList>
            <person name="Schmutz J."/>
            <person name="Cannon S."/>
            <person name="Schlueter J."/>
            <person name="Ma J."/>
            <person name="Mitros T."/>
            <person name="Nelson W."/>
            <person name="Hyten D."/>
            <person name="Song Q."/>
            <person name="Thelen J."/>
            <person name="Cheng J."/>
            <person name="Xu D."/>
            <person name="Hellsten U."/>
            <person name="May G."/>
            <person name="Yu Y."/>
            <person name="Sakurai T."/>
            <person name="Umezawa T."/>
            <person name="Bhattacharyya M."/>
            <person name="Sandhu D."/>
            <person name="Valliyodan B."/>
            <person name="Lindquist E."/>
            <person name="Peto M."/>
            <person name="Grant D."/>
            <person name="Shu S."/>
            <person name="Goodstein D."/>
            <person name="Barry K."/>
            <person name="Futrell-Griggs M."/>
            <person name="Abernathy B."/>
            <person name="Du J."/>
            <person name="Tian Z."/>
            <person name="Zhu L."/>
            <person name="Gill N."/>
            <person name="Joshi T."/>
            <person name="Libault M."/>
            <person name="Sethuraman A."/>
            <person name="Zhang X."/>
            <person name="Shinozaki K."/>
            <person name="Nguyen H."/>
            <person name="Wing R."/>
            <person name="Cregan P."/>
            <person name="Specht J."/>
            <person name="Grimwood J."/>
            <person name="Rokhsar D."/>
            <person name="Stacey G."/>
            <person name="Shoemaker R."/>
            <person name="Jackson S."/>
        </authorList>
    </citation>
    <scope>NUCLEOTIDE SEQUENCE</scope>
    <source>
        <tissue evidence="1">Callus</tissue>
    </source>
</reference>
<evidence type="ECO:0000313" key="1">
    <source>
        <dbReference type="EMBL" id="KRH58018.1"/>
    </source>
</evidence>
<sequence length="177" mass="20726">MELNTKAHYTLTSIISRNIYNKIYKLKTVKEIWDSQSINYEGTNDVQLRKVVTLMLHYENFCMKGESMDDMFRRLQVVLNGLEALGHTFSKAHINMKILNNFTKRKIHFGDKKKKILMVIWDDPNNENNNNSNDEEANIYLMADTNEKVEAKTCFEFDSSSYSSSDDEEDMPYDVLL</sequence>
<dbReference type="InParanoid" id="A0A0R0JYI5"/>
<name>A0A0R0JYI5_SOYBN</name>
<accession>A0A0R0JYI5</accession>
<gene>
    <name evidence="1" type="ORF">GLYMA_05G100800</name>
</gene>
<dbReference type="Gramene" id="KRH58018">
    <property type="protein sequence ID" value="KRH58018"/>
    <property type="gene ID" value="GLYMA_05G100800"/>
</dbReference>
<dbReference type="PANTHER" id="PTHR34676">
    <property type="entry name" value="DUF4219 DOMAIN-CONTAINING PROTEIN-RELATED"/>
    <property type="match status" value="1"/>
</dbReference>
<dbReference type="PANTHER" id="PTHR34676:SF27">
    <property type="entry name" value="ASPARTYL-TRNA SYNTHETASE"/>
    <property type="match status" value="1"/>
</dbReference>
<protein>
    <submittedName>
        <fullName evidence="1 2">Uncharacterized protein</fullName>
    </submittedName>
</protein>
<evidence type="ECO:0000313" key="2">
    <source>
        <dbReference type="EnsemblPlants" id="KRH58018"/>
    </source>
</evidence>
<dbReference type="Proteomes" id="UP000008827">
    <property type="component" value="Chromosome 5"/>
</dbReference>
<dbReference type="EMBL" id="CM000838">
    <property type="protein sequence ID" value="KRH58018.1"/>
    <property type="molecule type" value="Genomic_DNA"/>
</dbReference>
<proteinExistence type="predicted"/>
<evidence type="ECO:0000313" key="3">
    <source>
        <dbReference type="Proteomes" id="UP000008827"/>
    </source>
</evidence>
<organism evidence="1">
    <name type="scientific">Glycine max</name>
    <name type="common">Soybean</name>
    <name type="synonym">Glycine hispida</name>
    <dbReference type="NCBI Taxonomy" id="3847"/>
    <lineage>
        <taxon>Eukaryota</taxon>
        <taxon>Viridiplantae</taxon>
        <taxon>Streptophyta</taxon>
        <taxon>Embryophyta</taxon>
        <taxon>Tracheophyta</taxon>
        <taxon>Spermatophyta</taxon>
        <taxon>Magnoliopsida</taxon>
        <taxon>eudicotyledons</taxon>
        <taxon>Gunneridae</taxon>
        <taxon>Pentapetalae</taxon>
        <taxon>rosids</taxon>
        <taxon>fabids</taxon>
        <taxon>Fabales</taxon>
        <taxon>Fabaceae</taxon>
        <taxon>Papilionoideae</taxon>
        <taxon>50 kb inversion clade</taxon>
        <taxon>NPAAA clade</taxon>
        <taxon>indigoferoid/millettioid clade</taxon>
        <taxon>Phaseoleae</taxon>
        <taxon>Glycine</taxon>
        <taxon>Glycine subgen. Soja</taxon>
    </lineage>
</organism>
<keyword evidence="3" id="KW-1185">Reference proteome</keyword>
<dbReference type="Pfam" id="PF14223">
    <property type="entry name" value="Retrotran_gag_2"/>
    <property type="match status" value="1"/>
</dbReference>
<reference evidence="1 2" key="1">
    <citation type="journal article" date="2010" name="Nature">
        <title>Genome sequence of the palaeopolyploid soybean.</title>
        <authorList>
            <person name="Schmutz J."/>
            <person name="Cannon S.B."/>
            <person name="Schlueter J."/>
            <person name="Ma J."/>
            <person name="Mitros T."/>
            <person name="Nelson W."/>
            <person name="Hyten D.L."/>
            <person name="Song Q."/>
            <person name="Thelen J.J."/>
            <person name="Cheng J."/>
            <person name="Xu D."/>
            <person name="Hellsten U."/>
            <person name="May G.D."/>
            <person name="Yu Y."/>
            <person name="Sakurai T."/>
            <person name="Umezawa T."/>
            <person name="Bhattacharyya M.K."/>
            <person name="Sandhu D."/>
            <person name="Valliyodan B."/>
            <person name="Lindquist E."/>
            <person name="Peto M."/>
            <person name="Grant D."/>
            <person name="Shu S."/>
            <person name="Goodstein D."/>
            <person name="Barry K."/>
            <person name="Futrell-Griggs M."/>
            <person name="Abernathy B."/>
            <person name="Du J."/>
            <person name="Tian Z."/>
            <person name="Zhu L."/>
            <person name="Gill N."/>
            <person name="Joshi T."/>
            <person name="Libault M."/>
            <person name="Sethuraman A."/>
            <person name="Zhang X.-C."/>
            <person name="Shinozaki K."/>
            <person name="Nguyen H.T."/>
            <person name="Wing R.A."/>
            <person name="Cregan P."/>
            <person name="Specht J."/>
            <person name="Grimwood J."/>
            <person name="Rokhsar D."/>
            <person name="Stacey G."/>
            <person name="Shoemaker R.C."/>
            <person name="Jackson S.A."/>
        </authorList>
    </citation>
    <scope>NUCLEOTIDE SEQUENCE</scope>
    <source>
        <strain evidence="2">cv. Williams 82</strain>
        <tissue evidence="1">Callus</tissue>
    </source>
</reference>
<reference evidence="2" key="2">
    <citation type="submission" date="2018-02" db="UniProtKB">
        <authorList>
            <consortium name="EnsemblPlants"/>
        </authorList>
    </citation>
    <scope>IDENTIFICATION</scope>
    <source>
        <strain evidence="2">Williams 82</strain>
    </source>
</reference>
<dbReference type="AlphaFoldDB" id="A0A0R0JYI5"/>